<evidence type="ECO:0000313" key="2">
    <source>
        <dbReference type="EMBL" id="TNN49987.1"/>
    </source>
</evidence>
<dbReference type="AlphaFoldDB" id="A0A4Z2G8X6"/>
<gene>
    <name evidence="2" type="ORF">EYF80_039795</name>
</gene>
<feature type="compositionally biased region" description="Gly residues" evidence="1">
    <location>
        <begin position="174"/>
        <end position="186"/>
    </location>
</feature>
<dbReference type="EMBL" id="SRLO01000634">
    <property type="protein sequence ID" value="TNN49987.1"/>
    <property type="molecule type" value="Genomic_DNA"/>
</dbReference>
<feature type="region of interest" description="Disordered" evidence="1">
    <location>
        <begin position="159"/>
        <end position="221"/>
    </location>
</feature>
<reference evidence="2 3" key="1">
    <citation type="submission" date="2019-03" db="EMBL/GenBank/DDBJ databases">
        <title>First draft genome of Liparis tanakae, snailfish: a comprehensive survey of snailfish specific genes.</title>
        <authorList>
            <person name="Kim W."/>
            <person name="Song I."/>
            <person name="Jeong J.-H."/>
            <person name="Kim D."/>
            <person name="Kim S."/>
            <person name="Ryu S."/>
            <person name="Song J.Y."/>
            <person name="Lee S.K."/>
        </authorList>
    </citation>
    <scope>NUCLEOTIDE SEQUENCE [LARGE SCALE GENOMIC DNA]</scope>
    <source>
        <tissue evidence="2">Muscle</tissue>
    </source>
</reference>
<proteinExistence type="predicted"/>
<protein>
    <submittedName>
        <fullName evidence="2">Uncharacterized protein</fullName>
    </submittedName>
</protein>
<organism evidence="2 3">
    <name type="scientific">Liparis tanakae</name>
    <name type="common">Tanaka's snailfish</name>
    <dbReference type="NCBI Taxonomy" id="230148"/>
    <lineage>
        <taxon>Eukaryota</taxon>
        <taxon>Metazoa</taxon>
        <taxon>Chordata</taxon>
        <taxon>Craniata</taxon>
        <taxon>Vertebrata</taxon>
        <taxon>Euteleostomi</taxon>
        <taxon>Actinopterygii</taxon>
        <taxon>Neopterygii</taxon>
        <taxon>Teleostei</taxon>
        <taxon>Neoteleostei</taxon>
        <taxon>Acanthomorphata</taxon>
        <taxon>Eupercaria</taxon>
        <taxon>Perciformes</taxon>
        <taxon>Cottioidei</taxon>
        <taxon>Cottales</taxon>
        <taxon>Liparidae</taxon>
        <taxon>Liparis</taxon>
    </lineage>
</organism>
<accession>A0A4Z2G8X6</accession>
<dbReference type="Proteomes" id="UP000314294">
    <property type="component" value="Unassembled WGS sequence"/>
</dbReference>
<keyword evidence="3" id="KW-1185">Reference proteome</keyword>
<sequence length="221" mass="23116">MSSGPVVPSHSHMGPDRTAWFCYSAGNGGGERQPDGGQPVVVGVRIRRRLLDAAQRLVDAPGQRVGGHRRRSLVLSLFLGDTPQLDALSDLSQDAVGILVARGVRRRPLVHPLQSNSGVFLSFLRAFNSWLLSKKRGMNGPRGEKDNSSARFFSSASCWAGRRGGRSSSSIVRRGGGGGGGGGGQYMGEDSSEDREQGEQEESAGPGAGAGGREAVSSVTG</sequence>
<name>A0A4Z2G8X6_9TELE</name>
<evidence type="ECO:0000256" key="1">
    <source>
        <dbReference type="SAM" id="MobiDB-lite"/>
    </source>
</evidence>
<comment type="caution">
    <text evidence="2">The sequence shown here is derived from an EMBL/GenBank/DDBJ whole genome shotgun (WGS) entry which is preliminary data.</text>
</comment>
<evidence type="ECO:0000313" key="3">
    <source>
        <dbReference type="Proteomes" id="UP000314294"/>
    </source>
</evidence>